<dbReference type="PANTHER" id="PTHR31977">
    <property type="entry name" value="UPF0696 PROTEIN C11ORF68"/>
    <property type="match status" value="1"/>
</dbReference>
<gene>
    <name evidence="3" type="ORF">B0T19DRAFT_4045</name>
</gene>
<dbReference type="PANTHER" id="PTHR31977:SF1">
    <property type="entry name" value="UPF0696 PROTEIN C11ORF68"/>
    <property type="match status" value="1"/>
</dbReference>
<protein>
    <recommendedName>
        <fullName evidence="5">DUF1917-domain-containing protein</fullName>
    </recommendedName>
</protein>
<dbReference type="SUPFAM" id="SSF55418">
    <property type="entry name" value="eIF4e-like"/>
    <property type="match status" value="1"/>
</dbReference>
<reference evidence="3" key="1">
    <citation type="journal article" date="2023" name="Mol. Phylogenet. Evol.">
        <title>Genome-scale phylogeny and comparative genomics of the fungal order Sordariales.</title>
        <authorList>
            <person name="Hensen N."/>
            <person name="Bonometti L."/>
            <person name="Westerberg I."/>
            <person name="Brannstrom I.O."/>
            <person name="Guillou S."/>
            <person name="Cros-Aarteil S."/>
            <person name="Calhoun S."/>
            <person name="Haridas S."/>
            <person name="Kuo A."/>
            <person name="Mondo S."/>
            <person name="Pangilinan J."/>
            <person name="Riley R."/>
            <person name="LaButti K."/>
            <person name="Andreopoulos B."/>
            <person name="Lipzen A."/>
            <person name="Chen C."/>
            <person name="Yan M."/>
            <person name="Daum C."/>
            <person name="Ng V."/>
            <person name="Clum A."/>
            <person name="Steindorff A."/>
            <person name="Ohm R.A."/>
            <person name="Martin F."/>
            <person name="Silar P."/>
            <person name="Natvig D.O."/>
            <person name="Lalanne C."/>
            <person name="Gautier V."/>
            <person name="Ament-Velasquez S.L."/>
            <person name="Kruys A."/>
            <person name="Hutchinson M.I."/>
            <person name="Powell A.J."/>
            <person name="Barry K."/>
            <person name="Miller A.N."/>
            <person name="Grigoriev I.V."/>
            <person name="Debuchy R."/>
            <person name="Gladieux P."/>
            <person name="Hiltunen Thoren M."/>
            <person name="Johannesson H."/>
        </authorList>
    </citation>
    <scope>NUCLEOTIDE SEQUENCE</scope>
    <source>
        <strain evidence="3">SMH4131-1</strain>
    </source>
</reference>
<dbReference type="EMBL" id="JAUEPO010000001">
    <property type="protein sequence ID" value="KAK3335282.1"/>
    <property type="molecule type" value="Genomic_DNA"/>
</dbReference>
<evidence type="ECO:0000256" key="2">
    <source>
        <dbReference type="SAM" id="MobiDB-lite"/>
    </source>
</evidence>
<feature type="compositionally biased region" description="Basic and acidic residues" evidence="2">
    <location>
        <begin position="275"/>
        <end position="289"/>
    </location>
</feature>
<dbReference type="InterPro" id="IPR023398">
    <property type="entry name" value="TIF_eIF4e-like"/>
</dbReference>
<accession>A0AAE0MJZ2</accession>
<dbReference type="AlphaFoldDB" id="A0AAE0MJZ2"/>
<organism evidence="3 4">
    <name type="scientific">Cercophora scortea</name>
    <dbReference type="NCBI Taxonomy" id="314031"/>
    <lineage>
        <taxon>Eukaryota</taxon>
        <taxon>Fungi</taxon>
        <taxon>Dikarya</taxon>
        <taxon>Ascomycota</taxon>
        <taxon>Pezizomycotina</taxon>
        <taxon>Sordariomycetes</taxon>
        <taxon>Sordariomycetidae</taxon>
        <taxon>Sordariales</taxon>
        <taxon>Lasiosphaeriaceae</taxon>
        <taxon>Cercophora</taxon>
    </lineage>
</organism>
<feature type="region of interest" description="Disordered" evidence="2">
    <location>
        <begin position="258"/>
        <end position="317"/>
    </location>
</feature>
<comment type="similarity">
    <text evidence="1">Belongs to the UPF0696 family.</text>
</comment>
<keyword evidence="4" id="KW-1185">Reference proteome</keyword>
<evidence type="ECO:0000256" key="1">
    <source>
        <dbReference type="ARBA" id="ARBA00010568"/>
    </source>
</evidence>
<proteinExistence type="inferred from homology"/>
<feature type="compositionally biased region" description="Gly residues" evidence="2">
    <location>
        <begin position="258"/>
        <end position="274"/>
    </location>
</feature>
<comment type="caution">
    <text evidence="3">The sequence shown here is derived from an EMBL/GenBank/DDBJ whole genome shotgun (WGS) entry which is preliminary data.</text>
</comment>
<dbReference type="InterPro" id="IPR015034">
    <property type="entry name" value="Bles03"/>
</dbReference>
<evidence type="ECO:0008006" key="5">
    <source>
        <dbReference type="Google" id="ProtNLM"/>
    </source>
</evidence>
<dbReference type="Pfam" id="PF08939">
    <property type="entry name" value="Bles03"/>
    <property type="match status" value="1"/>
</dbReference>
<evidence type="ECO:0000313" key="3">
    <source>
        <dbReference type="EMBL" id="KAK3335282.1"/>
    </source>
</evidence>
<dbReference type="Proteomes" id="UP001286456">
    <property type="component" value="Unassembled WGS sequence"/>
</dbReference>
<evidence type="ECO:0000313" key="4">
    <source>
        <dbReference type="Proteomes" id="UP001286456"/>
    </source>
</evidence>
<name>A0AAE0MJZ2_9PEZI</name>
<feature type="region of interest" description="Disordered" evidence="2">
    <location>
        <begin position="1"/>
        <end position="37"/>
    </location>
</feature>
<sequence>MDPSQPTSNPDNDGDTEMPDASPLPPREPDYRLPTETVSQFLERLPPVVPPEQETATRPDWFWIRPSNPINLRPRDQRHIEQENIERFIARGRALLQEFAQDIALWPRSESMQQRLRERLGDAIADAARERGVTVGKWLIHAPPTTLPPIWHRIAEAVSANLLGIGAKVSTKRFENSCSSGVPDERVICVYTKDFTDVEDVKRVLLALAELGVVGKAGIKYKCDAYTYLGIYSKRSGVGWSGLKASLYDSCDEEFLGSGGGKGGKAGDKGWGGWDKGKGKAGRKDREGNRGGGQWGNRDGNGEDGDGWQVVRGKSWR</sequence>
<dbReference type="Gene3D" id="3.30.760.10">
    <property type="entry name" value="RNA Cap, Translation Initiation Factor Eif4e"/>
    <property type="match status" value="1"/>
</dbReference>
<feature type="compositionally biased region" description="Polar residues" evidence="2">
    <location>
        <begin position="1"/>
        <end position="11"/>
    </location>
</feature>
<reference evidence="3" key="2">
    <citation type="submission" date="2023-06" db="EMBL/GenBank/DDBJ databases">
        <authorList>
            <consortium name="Lawrence Berkeley National Laboratory"/>
            <person name="Haridas S."/>
            <person name="Hensen N."/>
            <person name="Bonometti L."/>
            <person name="Westerberg I."/>
            <person name="Brannstrom I.O."/>
            <person name="Guillou S."/>
            <person name="Cros-Aarteil S."/>
            <person name="Calhoun S."/>
            <person name="Kuo A."/>
            <person name="Mondo S."/>
            <person name="Pangilinan J."/>
            <person name="Riley R."/>
            <person name="Labutti K."/>
            <person name="Andreopoulos B."/>
            <person name="Lipzen A."/>
            <person name="Chen C."/>
            <person name="Yanf M."/>
            <person name="Daum C."/>
            <person name="Ng V."/>
            <person name="Clum A."/>
            <person name="Steindorff A."/>
            <person name="Ohm R."/>
            <person name="Martin F."/>
            <person name="Silar P."/>
            <person name="Natvig D."/>
            <person name="Lalanne C."/>
            <person name="Gautier V."/>
            <person name="Ament-Velasquez S.L."/>
            <person name="Kruys A."/>
            <person name="Hutchinson M.I."/>
            <person name="Powell A.J."/>
            <person name="Barry K."/>
            <person name="Miller A.N."/>
            <person name="Grigoriev I.V."/>
            <person name="Debuchy R."/>
            <person name="Gladieux P."/>
            <person name="Thoren M.H."/>
            <person name="Johannesson H."/>
        </authorList>
    </citation>
    <scope>NUCLEOTIDE SEQUENCE</scope>
    <source>
        <strain evidence="3">SMH4131-1</strain>
    </source>
</reference>